<organism evidence="10 11">
    <name type="scientific">Anaerovorax odorimutans</name>
    <dbReference type="NCBI Taxonomy" id="109327"/>
    <lineage>
        <taxon>Bacteria</taxon>
        <taxon>Bacillati</taxon>
        <taxon>Bacillota</taxon>
        <taxon>Clostridia</taxon>
        <taxon>Peptostreptococcales</taxon>
        <taxon>Anaerovoracaceae</taxon>
        <taxon>Anaerovorax</taxon>
    </lineage>
</organism>
<dbReference type="InterPro" id="IPR036402">
    <property type="entry name" value="EF-Ts_dimer_sf"/>
</dbReference>
<proteinExistence type="inferred from homology"/>
<dbReference type="PROSITE" id="PS01126">
    <property type="entry name" value="EF_TS_1"/>
    <property type="match status" value="1"/>
</dbReference>
<comment type="subcellular location">
    <subcellularLocation>
        <location evidence="6 8">Cytoplasm</location>
    </subcellularLocation>
</comment>
<evidence type="ECO:0000259" key="9">
    <source>
        <dbReference type="Pfam" id="PF00889"/>
    </source>
</evidence>
<dbReference type="GO" id="GO:0003746">
    <property type="term" value="F:translation elongation factor activity"/>
    <property type="evidence" value="ECO:0007669"/>
    <property type="project" value="UniProtKB-KW"/>
</dbReference>
<name>A0ABT1RRR4_9FIRM</name>
<evidence type="ECO:0000256" key="6">
    <source>
        <dbReference type="HAMAP-Rule" id="MF_00050"/>
    </source>
</evidence>
<comment type="similarity">
    <text evidence="1 6 7">Belongs to the EF-Ts family.</text>
</comment>
<dbReference type="EMBL" id="JANFXK010000017">
    <property type="protein sequence ID" value="MCQ4637888.1"/>
    <property type="molecule type" value="Genomic_DNA"/>
</dbReference>
<dbReference type="Gene3D" id="3.30.479.20">
    <property type="entry name" value="Elongation factor Ts, dimerisation domain"/>
    <property type="match status" value="2"/>
</dbReference>
<dbReference type="SUPFAM" id="SSF54713">
    <property type="entry name" value="Elongation factor Ts (EF-Ts), dimerisation domain"/>
    <property type="match status" value="2"/>
</dbReference>
<evidence type="ECO:0000256" key="1">
    <source>
        <dbReference type="ARBA" id="ARBA00005532"/>
    </source>
</evidence>
<dbReference type="HAMAP" id="MF_00050">
    <property type="entry name" value="EF_Ts"/>
    <property type="match status" value="1"/>
</dbReference>
<dbReference type="InterPro" id="IPR014039">
    <property type="entry name" value="Transl_elong_EFTs/EF1B_dimer"/>
</dbReference>
<dbReference type="RefSeq" id="WP_256133068.1">
    <property type="nucleotide sequence ID" value="NZ_JANFXK010000017.1"/>
</dbReference>
<protein>
    <recommendedName>
        <fullName evidence="2 6">Elongation factor Ts</fullName>
        <shortName evidence="6">EF-Ts</shortName>
    </recommendedName>
</protein>
<dbReference type="PROSITE" id="PS01127">
    <property type="entry name" value="EF_TS_2"/>
    <property type="match status" value="1"/>
</dbReference>
<feature type="region of interest" description="Involved in Mg(2+) ion dislocation from EF-Tu" evidence="6">
    <location>
        <begin position="81"/>
        <end position="84"/>
    </location>
</feature>
<dbReference type="InterPro" id="IPR009060">
    <property type="entry name" value="UBA-like_sf"/>
</dbReference>
<keyword evidence="3 6" id="KW-0251">Elongation factor</keyword>
<comment type="caution">
    <text evidence="10">The sequence shown here is derived from an EMBL/GenBank/DDBJ whole genome shotgun (WGS) entry which is preliminary data.</text>
</comment>
<gene>
    <name evidence="6 10" type="primary">tsf</name>
    <name evidence="10" type="ORF">NE619_14225</name>
</gene>
<dbReference type="CDD" id="cd14275">
    <property type="entry name" value="UBA_EF-Ts"/>
    <property type="match status" value="1"/>
</dbReference>
<accession>A0ABT1RRR4</accession>
<dbReference type="InterPro" id="IPR018101">
    <property type="entry name" value="Transl_elong_Ts_CS"/>
</dbReference>
<evidence type="ECO:0000313" key="11">
    <source>
        <dbReference type="Proteomes" id="UP001524502"/>
    </source>
</evidence>
<evidence type="ECO:0000256" key="4">
    <source>
        <dbReference type="ARBA" id="ARBA00022917"/>
    </source>
</evidence>
<sequence length="308" mass="33148">MAVTAQLVKQLREMTGAGMMDCKKVLVETDGDIDKAVELLREKGLAKAAKKAGRIAAMGLVKTAFAADGKAAAIVEVNSETDFVAKNEEFINFVDTLAKMALENDAADMDAFMALPYEGEGTVQDALNNKIATIGENMNIRRFQKLAAPGVVYTGYIHGGGTIGVIVGLETEATAEEIAVTGKDVAMQVASMNPKFLDETQVDPAWLESETEIAKQQLLNEGKKEELLDRIIPGKIKAILKEVCLVDQKFVKNSDLTVAQYVAEAGKELGKDMKVAEMVRFEVGEGIEKKEEDFAAEVAAQQAAAAQK</sequence>
<evidence type="ECO:0000256" key="3">
    <source>
        <dbReference type="ARBA" id="ARBA00022768"/>
    </source>
</evidence>
<dbReference type="InterPro" id="IPR001816">
    <property type="entry name" value="Transl_elong_EFTs/EF1B"/>
</dbReference>
<keyword evidence="11" id="KW-1185">Reference proteome</keyword>
<evidence type="ECO:0000256" key="2">
    <source>
        <dbReference type="ARBA" id="ARBA00016956"/>
    </source>
</evidence>
<dbReference type="PANTHER" id="PTHR11741">
    <property type="entry name" value="ELONGATION FACTOR TS"/>
    <property type="match status" value="1"/>
</dbReference>
<evidence type="ECO:0000313" key="10">
    <source>
        <dbReference type="EMBL" id="MCQ4637888.1"/>
    </source>
</evidence>
<dbReference type="Gene3D" id="1.10.8.10">
    <property type="entry name" value="DNA helicase RuvA subunit, C-terminal domain"/>
    <property type="match status" value="1"/>
</dbReference>
<dbReference type="Pfam" id="PF00889">
    <property type="entry name" value="EF_TS"/>
    <property type="match status" value="1"/>
</dbReference>
<keyword evidence="4 6" id="KW-0648">Protein biosynthesis</keyword>
<dbReference type="NCBIfam" id="TIGR00116">
    <property type="entry name" value="tsf"/>
    <property type="match status" value="1"/>
</dbReference>
<evidence type="ECO:0000256" key="8">
    <source>
        <dbReference type="RuleBase" id="RU000643"/>
    </source>
</evidence>
<comment type="function">
    <text evidence="5 6 7">Associates with the EF-Tu.GDP complex and induces the exchange of GDP to GTP. It remains bound to the aminoacyl-tRNA.EF-Tu.GTP complex up to the GTP hydrolysis stage on the ribosome.</text>
</comment>
<dbReference type="PANTHER" id="PTHR11741:SF0">
    <property type="entry name" value="ELONGATION FACTOR TS, MITOCHONDRIAL"/>
    <property type="match status" value="1"/>
</dbReference>
<dbReference type="SUPFAM" id="SSF46934">
    <property type="entry name" value="UBA-like"/>
    <property type="match status" value="1"/>
</dbReference>
<evidence type="ECO:0000256" key="7">
    <source>
        <dbReference type="RuleBase" id="RU000642"/>
    </source>
</evidence>
<dbReference type="Gene3D" id="1.10.286.20">
    <property type="match status" value="1"/>
</dbReference>
<feature type="domain" description="Translation elongation factor EFTs/EF1B dimerisation" evidence="9">
    <location>
        <begin position="72"/>
        <end position="285"/>
    </location>
</feature>
<evidence type="ECO:0000256" key="5">
    <source>
        <dbReference type="ARBA" id="ARBA00025453"/>
    </source>
</evidence>
<keyword evidence="6" id="KW-0963">Cytoplasm</keyword>
<reference evidence="10 11" key="1">
    <citation type="submission" date="2022-06" db="EMBL/GenBank/DDBJ databases">
        <title>Isolation of gut microbiota from human fecal samples.</title>
        <authorList>
            <person name="Pamer E.G."/>
            <person name="Barat B."/>
            <person name="Waligurski E."/>
            <person name="Medina S."/>
            <person name="Paddock L."/>
            <person name="Mostad J."/>
        </authorList>
    </citation>
    <scope>NUCLEOTIDE SEQUENCE [LARGE SCALE GENOMIC DNA]</scope>
    <source>
        <strain evidence="10 11">SL.3.17</strain>
    </source>
</reference>
<dbReference type="Proteomes" id="UP001524502">
    <property type="component" value="Unassembled WGS sequence"/>
</dbReference>